<dbReference type="NCBIfam" id="NF010663">
    <property type="entry name" value="PRK14059.1-1"/>
    <property type="match status" value="1"/>
</dbReference>
<reference evidence="6" key="1">
    <citation type="journal article" date="2019" name="Int. J. Syst. Evol. Microbiol.">
        <title>The Global Catalogue of Microorganisms (GCM) 10K type strain sequencing project: providing services to taxonomists for standard genome sequencing and annotation.</title>
        <authorList>
            <consortium name="The Broad Institute Genomics Platform"/>
            <consortium name="The Broad Institute Genome Sequencing Center for Infectious Disease"/>
            <person name="Wu L."/>
            <person name="Ma J."/>
        </authorList>
    </citation>
    <scope>NUCLEOTIDE SEQUENCE [LARGE SCALE GENOMIC DNA]</scope>
    <source>
        <strain evidence="6">NBRC 108755</strain>
    </source>
</reference>
<organism evidence="5 6">
    <name type="scientific">Homoserinibacter gongjuensis</name>
    <dbReference type="NCBI Taxonomy" id="1162968"/>
    <lineage>
        <taxon>Bacteria</taxon>
        <taxon>Bacillati</taxon>
        <taxon>Actinomycetota</taxon>
        <taxon>Actinomycetes</taxon>
        <taxon>Micrococcales</taxon>
        <taxon>Microbacteriaceae</taxon>
        <taxon>Homoserinibacter</taxon>
    </lineage>
</organism>
<feature type="domain" description="Bacterial bifunctional deaminase-reductase C-terminal" evidence="4">
    <location>
        <begin position="37"/>
        <end position="244"/>
    </location>
</feature>
<dbReference type="SUPFAM" id="SSF53597">
    <property type="entry name" value="Dihydrofolate reductase-like"/>
    <property type="match status" value="1"/>
</dbReference>
<accession>A0ABQ6JVT5</accession>
<dbReference type="Proteomes" id="UP001157069">
    <property type="component" value="Unassembled WGS sequence"/>
</dbReference>
<keyword evidence="2" id="KW-0521">NADP</keyword>
<evidence type="ECO:0000256" key="1">
    <source>
        <dbReference type="ARBA" id="ARBA00005104"/>
    </source>
</evidence>
<keyword evidence="3" id="KW-0560">Oxidoreductase</keyword>
<dbReference type="InterPro" id="IPR002734">
    <property type="entry name" value="RibDG_C"/>
</dbReference>
<comment type="caution">
    <text evidence="5">The sequence shown here is derived from an EMBL/GenBank/DDBJ whole genome shotgun (WGS) entry which is preliminary data.</text>
</comment>
<dbReference type="PANTHER" id="PTHR38011:SF7">
    <property type="entry name" value="2,5-DIAMINO-6-RIBOSYLAMINO-4(3H)-PYRIMIDINONE 5'-PHOSPHATE REDUCTASE"/>
    <property type="match status" value="1"/>
</dbReference>
<dbReference type="InterPro" id="IPR050765">
    <property type="entry name" value="Riboflavin_Biosynth_HTPR"/>
</dbReference>
<proteinExistence type="predicted"/>
<dbReference type="PANTHER" id="PTHR38011">
    <property type="entry name" value="DIHYDROFOLATE REDUCTASE FAMILY PROTEIN (AFU_ORTHOLOGUE AFUA_8G06820)"/>
    <property type="match status" value="1"/>
</dbReference>
<dbReference type="InterPro" id="IPR024072">
    <property type="entry name" value="DHFR-like_dom_sf"/>
</dbReference>
<dbReference type="EMBL" id="BSVA01000001">
    <property type="protein sequence ID" value="GMA91385.1"/>
    <property type="molecule type" value="Genomic_DNA"/>
</dbReference>
<gene>
    <name evidence="5" type="ORF">GCM10025869_19140</name>
</gene>
<protein>
    <recommendedName>
        <fullName evidence="4">Bacterial bifunctional deaminase-reductase C-terminal domain-containing protein</fullName>
    </recommendedName>
</protein>
<dbReference type="Gene3D" id="3.40.430.10">
    <property type="entry name" value="Dihydrofolate Reductase, subunit A"/>
    <property type="match status" value="1"/>
</dbReference>
<keyword evidence="6" id="KW-1185">Reference proteome</keyword>
<evidence type="ECO:0000256" key="2">
    <source>
        <dbReference type="ARBA" id="ARBA00022857"/>
    </source>
</evidence>
<evidence type="ECO:0000313" key="6">
    <source>
        <dbReference type="Proteomes" id="UP001157069"/>
    </source>
</evidence>
<comment type="pathway">
    <text evidence="1">Cofactor biosynthesis; riboflavin biosynthesis.</text>
</comment>
<name>A0ABQ6JVT5_9MICO</name>
<evidence type="ECO:0000259" key="4">
    <source>
        <dbReference type="Pfam" id="PF01872"/>
    </source>
</evidence>
<sequence length="251" mass="26290">MAGAGVAEAQHVAIDRVWPDAASDLDDDALVAVLREPVLRVNFVSSVDGAATRDGLSGGLGDAADRRFFELLRRVADVVLVGAGTVRAEGYGPMRVSDASVAWREAHGLTPHPVFAIVSGSLDLDPASRIFTEAPIRPIVVTTPGRDVAPFAEIADVVETGVGERIDAAAATEALRARGLAHILCEGGPHLFGSLLAADVVDELCVTLEPSLEAGESRRIAAGILPAPRELELVHVLRSGSTLLLRYARDA</sequence>
<dbReference type="Pfam" id="PF01872">
    <property type="entry name" value="RibD_C"/>
    <property type="match status" value="1"/>
</dbReference>
<evidence type="ECO:0000313" key="5">
    <source>
        <dbReference type="EMBL" id="GMA91385.1"/>
    </source>
</evidence>
<evidence type="ECO:0000256" key="3">
    <source>
        <dbReference type="ARBA" id="ARBA00023002"/>
    </source>
</evidence>